<sequence length="385" mass="43402">MTNRTALITGAAGFLGSFLTAALLNRGWQIYALVRSKPDQLPQALLAHELRGNPAVLERLTVLEGDVTRPLLGLTSSMVSRLQNVTDVWHCAANFEIGSSHRKAIVDTNVVGTKHALDLAHTLTGQSIRFHFLSTAYAGLQINDTCFERLSDRRDGAFRTSYEWTKSRAEHLVMAAREERHLDVRIYRPSVVSGHFTNGQCLSYNGYQGVFRALYILRRMLQNAFGPDFDRNLRLRVAADPDLRLNLVPVDYVIDAMICIADQEISGTPIFNITHSTGNQLSMLFERGTKALALEGIQLSDKHDFRRRPKSSFERLFDRLILFQAPYLLESLSFDTTNYAQVVPGRLLHAPILSSEYFDRMNHVLLHRLQEEFEVVATPTVDAVS</sequence>
<dbReference type="AlphaFoldDB" id="A0A2T4TXE3"/>
<dbReference type="Pfam" id="PF07993">
    <property type="entry name" value="NAD_binding_4"/>
    <property type="match status" value="1"/>
</dbReference>
<dbReference type="GO" id="GO:0080019">
    <property type="term" value="F:alcohol-forming very long-chain fatty acyl-CoA reductase activity"/>
    <property type="evidence" value="ECO:0007669"/>
    <property type="project" value="InterPro"/>
</dbReference>
<keyword evidence="3" id="KW-1185">Reference proteome</keyword>
<evidence type="ECO:0000313" key="3">
    <source>
        <dbReference type="Proteomes" id="UP000241436"/>
    </source>
</evidence>
<protein>
    <recommendedName>
        <fullName evidence="1">Thioester reductase (TE) domain-containing protein</fullName>
    </recommendedName>
</protein>
<organism evidence="2 3">
    <name type="scientific">Candidatus Methylomirabilis limnetica</name>
    <dbReference type="NCBI Taxonomy" id="2033718"/>
    <lineage>
        <taxon>Bacteria</taxon>
        <taxon>Candidatus Methylomirabilota</taxon>
        <taxon>Candidatus Methylomirabilia</taxon>
        <taxon>Candidatus Methylomirabilales</taxon>
        <taxon>Candidatus Methylomirabilaceae</taxon>
        <taxon>Candidatus Methylomirabilis</taxon>
    </lineage>
</organism>
<reference evidence="3" key="2">
    <citation type="journal article" date="2018" name="Environ. Microbiol.">
        <title>Bloom of a denitrifying methanotroph, 'Candidatus Methylomirabilis limnetica', in a deep stratified lake.</title>
        <authorList>
            <person name="Graf J.S."/>
            <person name="Mayr M.J."/>
            <person name="Marchant H.K."/>
            <person name="Tienken D."/>
            <person name="Hach P.F."/>
            <person name="Brand A."/>
            <person name="Schubert C.J."/>
            <person name="Kuypers M.M."/>
            <person name="Milucka J."/>
        </authorList>
    </citation>
    <scope>NUCLEOTIDE SEQUENCE [LARGE SCALE GENOMIC DNA]</scope>
    <source>
        <strain evidence="3">Zug</strain>
    </source>
</reference>
<dbReference type="InterPro" id="IPR013120">
    <property type="entry name" value="FAR_NAD-bd"/>
</dbReference>
<accession>A0A2T4TXE3</accession>
<dbReference type="GO" id="GO:0035336">
    <property type="term" value="P:long-chain fatty-acyl-CoA metabolic process"/>
    <property type="evidence" value="ECO:0007669"/>
    <property type="project" value="TreeGrafter"/>
</dbReference>
<dbReference type="Proteomes" id="UP000241436">
    <property type="component" value="Unassembled WGS sequence"/>
</dbReference>
<dbReference type="PANTHER" id="PTHR11011">
    <property type="entry name" value="MALE STERILITY PROTEIN 2-RELATED"/>
    <property type="match status" value="1"/>
</dbReference>
<evidence type="ECO:0000259" key="1">
    <source>
        <dbReference type="Pfam" id="PF07993"/>
    </source>
</evidence>
<dbReference type="RefSeq" id="WP_107562577.1">
    <property type="nucleotide sequence ID" value="NZ_NVQC01000022.1"/>
</dbReference>
<proteinExistence type="predicted"/>
<feature type="domain" description="Thioester reductase (TE)" evidence="1">
    <location>
        <begin position="8"/>
        <end position="257"/>
    </location>
</feature>
<reference evidence="2 3" key="1">
    <citation type="submission" date="2017-09" db="EMBL/GenBank/DDBJ databases">
        <title>Bloom of a denitrifying methanotroph, Candidatus Methylomirabilis limnetica, in a deep stratified lake.</title>
        <authorList>
            <person name="Graf J.S."/>
            <person name="Marchant H.K."/>
            <person name="Tienken D."/>
            <person name="Hach P.F."/>
            <person name="Brand A."/>
            <person name="Schubert C.J."/>
            <person name="Kuypers M.M."/>
            <person name="Milucka J."/>
        </authorList>
    </citation>
    <scope>NUCLEOTIDE SEQUENCE [LARGE SCALE GENOMIC DNA]</scope>
    <source>
        <strain evidence="2 3">Zug</strain>
    </source>
</reference>
<dbReference type="OrthoDB" id="9807212at2"/>
<dbReference type="EMBL" id="NVQC01000022">
    <property type="protein sequence ID" value="PTL35776.1"/>
    <property type="molecule type" value="Genomic_DNA"/>
</dbReference>
<dbReference type="SUPFAM" id="SSF51735">
    <property type="entry name" value="NAD(P)-binding Rossmann-fold domains"/>
    <property type="match status" value="1"/>
</dbReference>
<dbReference type="PANTHER" id="PTHR11011:SF61">
    <property type="entry name" value="FATTY ACYL-COA REDUCTASE"/>
    <property type="match status" value="1"/>
</dbReference>
<evidence type="ECO:0000313" key="2">
    <source>
        <dbReference type="EMBL" id="PTL35776.1"/>
    </source>
</evidence>
<dbReference type="Gene3D" id="3.40.50.720">
    <property type="entry name" value="NAD(P)-binding Rossmann-like Domain"/>
    <property type="match status" value="1"/>
</dbReference>
<name>A0A2T4TXE3_9BACT</name>
<gene>
    <name evidence="2" type="ORF">CLG94_08450</name>
</gene>
<comment type="caution">
    <text evidence="2">The sequence shown here is derived from an EMBL/GenBank/DDBJ whole genome shotgun (WGS) entry which is preliminary data.</text>
</comment>
<dbReference type="InterPro" id="IPR036291">
    <property type="entry name" value="NAD(P)-bd_dom_sf"/>
</dbReference>
<dbReference type="InterPro" id="IPR026055">
    <property type="entry name" value="FAR"/>
</dbReference>